<dbReference type="AlphaFoldDB" id="A0A1J9QWW3"/>
<dbReference type="Proteomes" id="UP000183809">
    <property type="component" value="Unassembled WGS sequence"/>
</dbReference>
<comment type="caution">
    <text evidence="2">The sequence shown here is derived from an EMBL/GenBank/DDBJ whole genome shotgun (WGS) entry which is preliminary data.</text>
</comment>
<dbReference type="GeneID" id="31015045"/>
<feature type="compositionally biased region" description="Low complexity" evidence="1">
    <location>
        <begin position="1"/>
        <end position="16"/>
    </location>
</feature>
<organism evidence="2 3">
    <name type="scientific">Diplodia corticola</name>
    <dbReference type="NCBI Taxonomy" id="236234"/>
    <lineage>
        <taxon>Eukaryota</taxon>
        <taxon>Fungi</taxon>
        <taxon>Dikarya</taxon>
        <taxon>Ascomycota</taxon>
        <taxon>Pezizomycotina</taxon>
        <taxon>Dothideomycetes</taxon>
        <taxon>Dothideomycetes incertae sedis</taxon>
        <taxon>Botryosphaeriales</taxon>
        <taxon>Botryosphaeriaceae</taxon>
        <taxon>Diplodia</taxon>
    </lineage>
</organism>
<gene>
    <name evidence="2" type="ORF">BKCO1_3500039</name>
</gene>
<dbReference type="EMBL" id="MNUE01000035">
    <property type="protein sequence ID" value="OJD32881.1"/>
    <property type="molecule type" value="Genomic_DNA"/>
</dbReference>
<evidence type="ECO:0000256" key="1">
    <source>
        <dbReference type="SAM" id="MobiDB-lite"/>
    </source>
</evidence>
<evidence type="ECO:0000313" key="3">
    <source>
        <dbReference type="Proteomes" id="UP000183809"/>
    </source>
</evidence>
<proteinExistence type="predicted"/>
<name>A0A1J9QWW3_9PEZI</name>
<dbReference type="RefSeq" id="XP_020129141.1">
    <property type="nucleotide sequence ID" value="XM_020274784.1"/>
</dbReference>
<feature type="region of interest" description="Disordered" evidence="1">
    <location>
        <begin position="1"/>
        <end position="147"/>
    </location>
</feature>
<accession>A0A1J9QWW3</accession>
<evidence type="ECO:0000313" key="2">
    <source>
        <dbReference type="EMBL" id="OJD32881.1"/>
    </source>
</evidence>
<dbReference type="OrthoDB" id="5310629at2759"/>
<feature type="compositionally biased region" description="Basic and acidic residues" evidence="1">
    <location>
        <begin position="115"/>
        <end position="125"/>
    </location>
</feature>
<feature type="compositionally biased region" description="Low complexity" evidence="1">
    <location>
        <begin position="24"/>
        <end position="41"/>
    </location>
</feature>
<reference evidence="2 3" key="1">
    <citation type="submission" date="2016-10" db="EMBL/GenBank/DDBJ databases">
        <title>Proteomics and genomics reveal pathogen-plant mechanisms compatible with a hemibiotrophic lifestyle of Diplodia corticola.</title>
        <authorList>
            <person name="Fernandes I."/>
            <person name="De Jonge R."/>
            <person name="Van De Peer Y."/>
            <person name="Devreese B."/>
            <person name="Alves A."/>
            <person name="Esteves A.C."/>
        </authorList>
    </citation>
    <scope>NUCLEOTIDE SEQUENCE [LARGE SCALE GENOMIC DNA]</scope>
    <source>
        <strain evidence="2 3">CBS 112549</strain>
    </source>
</reference>
<protein>
    <submittedName>
        <fullName evidence="2">Uncharacterized protein</fullName>
    </submittedName>
</protein>
<keyword evidence="3" id="KW-1185">Reference proteome</keyword>
<sequence>MTSNTTPTPASAATAAAPPPADNPPATSTSTSTSSSSSSTEPAPPASAPARFVRGSVVPHLDTSTPAINAGAPVEMDATPTPTSSSPADLLHQNRSSRGAGAGSVGVVVAGATRRRGEGEMERGGEGNGDDETAERPSRCGSTPDHLAREEEVLEEFGLGGRLENRAALLQSRKSDPAVLVDIPQGPSVEDFAAVGLLSPAADDKKAEAVV</sequence>